<reference evidence="3 4" key="1">
    <citation type="journal article" date="2023" name="BMC Biol.">
        <title>The compact genome of the sponge Oopsacas minuta (Hexactinellida) is lacking key metazoan core genes.</title>
        <authorList>
            <person name="Santini S."/>
            <person name="Schenkelaars Q."/>
            <person name="Jourda C."/>
            <person name="Duchesne M."/>
            <person name="Belahbib H."/>
            <person name="Rocher C."/>
            <person name="Selva M."/>
            <person name="Riesgo A."/>
            <person name="Vervoort M."/>
            <person name="Leys S.P."/>
            <person name="Kodjabachian L."/>
            <person name="Le Bivic A."/>
            <person name="Borchiellini C."/>
            <person name="Claverie J.M."/>
            <person name="Renard E."/>
        </authorList>
    </citation>
    <scope>NUCLEOTIDE SEQUENCE [LARGE SCALE GENOMIC DNA]</scope>
    <source>
        <strain evidence="3">SPO-2</strain>
    </source>
</reference>
<evidence type="ECO:0000256" key="1">
    <source>
        <dbReference type="SAM" id="Phobius"/>
    </source>
</evidence>
<accession>A0AAV7JMX4</accession>
<organism evidence="3 4">
    <name type="scientific">Oopsacas minuta</name>
    <dbReference type="NCBI Taxonomy" id="111878"/>
    <lineage>
        <taxon>Eukaryota</taxon>
        <taxon>Metazoa</taxon>
        <taxon>Porifera</taxon>
        <taxon>Hexactinellida</taxon>
        <taxon>Hexasterophora</taxon>
        <taxon>Lyssacinosida</taxon>
        <taxon>Leucopsacidae</taxon>
        <taxon>Oopsacas</taxon>
    </lineage>
</organism>
<gene>
    <name evidence="3" type="ORF">LOD99_5957</name>
</gene>
<name>A0AAV7JMX4_9METZ</name>
<dbReference type="InterPro" id="IPR009011">
    <property type="entry name" value="Man6P_isomerase_rcpt-bd_dom_sf"/>
</dbReference>
<keyword evidence="1" id="KW-0812">Transmembrane</keyword>
<keyword evidence="2" id="KW-0732">Signal</keyword>
<feature type="chain" id="PRO_5043675567" evidence="2">
    <location>
        <begin position="20"/>
        <end position="260"/>
    </location>
</feature>
<dbReference type="Proteomes" id="UP001165289">
    <property type="component" value="Unassembled WGS sequence"/>
</dbReference>
<protein>
    <submittedName>
        <fullName evidence="3">Uncharacterized protein</fullName>
    </submittedName>
</protein>
<keyword evidence="4" id="KW-1185">Reference proteome</keyword>
<dbReference type="Gene3D" id="2.70.130.10">
    <property type="entry name" value="Mannose-6-phosphate receptor binding domain"/>
    <property type="match status" value="1"/>
</dbReference>
<sequence>MFGIFQIIVLLLIAAQSYASNENCTLESACTCNLKSAGLLNLAGSGGGLDYIEITSGVYTYRYYPCGVKADWGGVCTIENHPAVCQQTRDGEYYVLGKSNSYEITRAVAKGDNTYFDFLFQDGTSDFINGRRNATVRVMCDIRGSHELKFISESPIINYNFVFMTPKACLYKQPDAPIGNILFIVLMVTLPVGLILYLGIGVGIMACKGERRLGLIPNIGFWIIAPFLFFDGFLFVFSCIPFVRKYLKKTIEEDYEKMPS</sequence>
<comment type="caution">
    <text evidence="3">The sequence shown here is derived from an EMBL/GenBank/DDBJ whole genome shotgun (WGS) entry which is preliminary data.</text>
</comment>
<dbReference type="AlphaFoldDB" id="A0AAV7JMX4"/>
<feature type="transmembrane region" description="Helical" evidence="1">
    <location>
        <begin position="219"/>
        <end position="243"/>
    </location>
</feature>
<feature type="signal peptide" evidence="2">
    <location>
        <begin position="1"/>
        <end position="19"/>
    </location>
</feature>
<feature type="transmembrane region" description="Helical" evidence="1">
    <location>
        <begin position="181"/>
        <end position="207"/>
    </location>
</feature>
<evidence type="ECO:0000313" key="4">
    <source>
        <dbReference type="Proteomes" id="UP001165289"/>
    </source>
</evidence>
<keyword evidence="1" id="KW-0472">Membrane</keyword>
<dbReference type="EMBL" id="JAKMXF010000312">
    <property type="protein sequence ID" value="KAI6650278.1"/>
    <property type="molecule type" value="Genomic_DNA"/>
</dbReference>
<proteinExistence type="predicted"/>
<dbReference type="SUPFAM" id="SSF50911">
    <property type="entry name" value="Mannose 6-phosphate receptor domain"/>
    <property type="match status" value="1"/>
</dbReference>
<keyword evidence="1" id="KW-1133">Transmembrane helix</keyword>
<evidence type="ECO:0000313" key="3">
    <source>
        <dbReference type="EMBL" id="KAI6650278.1"/>
    </source>
</evidence>
<evidence type="ECO:0000256" key="2">
    <source>
        <dbReference type="SAM" id="SignalP"/>
    </source>
</evidence>